<organism evidence="1 2">
    <name type="scientific">Actinomadura spongiicola</name>
    <dbReference type="NCBI Taxonomy" id="2303421"/>
    <lineage>
        <taxon>Bacteria</taxon>
        <taxon>Bacillati</taxon>
        <taxon>Actinomycetota</taxon>
        <taxon>Actinomycetes</taxon>
        <taxon>Streptosporangiales</taxon>
        <taxon>Thermomonosporaceae</taxon>
        <taxon>Actinomadura</taxon>
    </lineage>
</organism>
<dbReference type="EMBL" id="QVNQ01000003">
    <property type="protein sequence ID" value="RFS85336.1"/>
    <property type="molecule type" value="Genomic_DNA"/>
</dbReference>
<accession>A0A372GIY0</accession>
<dbReference type="InterPro" id="IPR027417">
    <property type="entry name" value="P-loop_NTPase"/>
</dbReference>
<gene>
    <name evidence="1" type="ORF">D0T12_09815</name>
</gene>
<protein>
    <recommendedName>
        <fullName evidence="3">Uridine kinase</fullName>
    </recommendedName>
</protein>
<comment type="caution">
    <text evidence="1">The sequence shown here is derived from an EMBL/GenBank/DDBJ whole genome shotgun (WGS) entry which is preliminary data.</text>
</comment>
<evidence type="ECO:0008006" key="3">
    <source>
        <dbReference type="Google" id="ProtNLM"/>
    </source>
</evidence>
<name>A0A372GIY0_9ACTN</name>
<reference evidence="1 2" key="1">
    <citation type="submission" date="2018-08" db="EMBL/GenBank/DDBJ databases">
        <title>Actinomadura spongicola sp. nov., isolated from marine sponge Leucetta chagosensis.</title>
        <authorList>
            <person name="Li L."/>
            <person name="Lin H.W."/>
        </authorList>
    </citation>
    <scope>NUCLEOTIDE SEQUENCE [LARGE SCALE GENOMIC DNA]</scope>
    <source>
        <strain evidence="1 2">LHW52907</strain>
    </source>
</reference>
<evidence type="ECO:0000313" key="2">
    <source>
        <dbReference type="Proteomes" id="UP000262882"/>
    </source>
</evidence>
<dbReference type="Gene3D" id="3.40.50.300">
    <property type="entry name" value="P-loop containing nucleotide triphosphate hydrolases"/>
    <property type="match status" value="1"/>
</dbReference>
<dbReference type="SUPFAM" id="SSF52540">
    <property type="entry name" value="P-loop containing nucleoside triphosphate hydrolases"/>
    <property type="match status" value="1"/>
</dbReference>
<keyword evidence="2" id="KW-1185">Reference proteome</keyword>
<dbReference type="OrthoDB" id="3237545at2"/>
<dbReference type="AlphaFoldDB" id="A0A372GIY0"/>
<proteinExistence type="predicted"/>
<evidence type="ECO:0000313" key="1">
    <source>
        <dbReference type="EMBL" id="RFS85336.1"/>
    </source>
</evidence>
<dbReference type="Proteomes" id="UP000262882">
    <property type="component" value="Unassembled WGS sequence"/>
</dbReference>
<sequence>MPSVAFTPGTALTYPALAARLLTLPPSCGPVRLVAVDGPSGAGKSTFTDHLAATLVGAPVVRSDDFRVPWDADPLTWWEPLLSTVLAPLRDGRPATLRRYDWHRDRYGPPEEIPPVPVLVVEGVGAAWAGSPAAYRVWIDAPLDLRRARALDRDGLEYAAAWDAWTARETAHFTADATRSRADLLVDGTSFTEHRFTTR</sequence>